<dbReference type="SUPFAM" id="SSF52540">
    <property type="entry name" value="P-loop containing nucleoside triphosphate hydrolases"/>
    <property type="match status" value="1"/>
</dbReference>
<dbReference type="PANTHER" id="PTHR19879:SF9">
    <property type="entry name" value="TRANSCRIPTION INITIATION FACTOR TFIID SUBUNIT 5"/>
    <property type="match status" value="1"/>
</dbReference>
<dbReference type="Gene3D" id="3.40.50.300">
    <property type="entry name" value="P-loop containing nucleotide triphosphate hydrolases"/>
    <property type="match status" value="1"/>
</dbReference>
<dbReference type="InterPro" id="IPR009003">
    <property type="entry name" value="Peptidase_S1_PA"/>
</dbReference>
<dbReference type="InterPro" id="IPR015943">
    <property type="entry name" value="WD40/YVTN_repeat-like_dom_sf"/>
</dbReference>
<dbReference type="SUPFAM" id="SSF50494">
    <property type="entry name" value="Trypsin-like serine proteases"/>
    <property type="match status" value="1"/>
</dbReference>
<evidence type="ECO:0000313" key="3">
    <source>
        <dbReference type="EMBL" id="KUN57921.1"/>
    </source>
</evidence>
<dbReference type="InterPro" id="IPR001680">
    <property type="entry name" value="WD40_rpt"/>
</dbReference>
<dbReference type="InterPro" id="IPR011047">
    <property type="entry name" value="Quinoprotein_ADH-like_sf"/>
</dbReference>
<proteinExistence type="predicted"/>
<dbReference type="PANTHER" id="PTHR19879">
    <property type="entry name" value="TRANSCRIPTION INITIATION FACTOR TFIID"/>
    <property type="match status" value="1"/>
</dbReference>
<sequence length="1404" mass="149609">MGAGFLVAADVVCTCAHVVARALGVADAAEQAPGKPVDLDFPLLGGGPRARATVVSWRRGGADVALLRLDAVVEGARPVQLVDGTGVWGHTFRAFGYPTGADRGVWASGTLRAGQGSGWVQMEAQGPGPRITEGFSGSPVWDDAQDGVVGMTVAAHQGERTAYLLPSAELVDERTLPPRCPFQGLAAFTEDDAEFFHGRDSDTTRVHTAVRRRPVTLVAGPSGCGKSSLVRAGVLPRLRAEAMSVTELRPVPGVRAAAVLARALTGVLEPGLGEVERLAKAEELTGLLETRADVPAELRGRVLSRGRCAGHVLFVDQLEEYAGAEPDAARGLFALLAALAGKDGEAALRVVATARPDSLDALVTANTSDLVSDAVQFLAPLAADDLERAITAPVDAVPGLWFEPGLPERIVADAGDEPGRMPLVQFALTELWKRRTRSMLTHAAYAEMGGVAGALVTYADDALAGLTAAQQDCARRLFVQLARPSDGDTFSRRPTRTADLAPELLGLARELAPGKLVVLSRSPGGAEQEEIVDLAHEALTKLWPRLRQWLVDSRGFRSWQEQLRADLHRWQTQRHEPTRLLSGTDLAEADRRLAEHPEDISADERGYILLSRRHARRGARLRQAAVGALAVLTVLAVVLALSTYQSLKRTEQQLRTQAAGLLAQAAEDRPGSDPATALQLALAGWRTKQTDKTRQALMDQYARGQYLVGSYPSVWKGRVTGMDATPDGRTLVVQSKPGGGDRSTITVVTGVLQGKPSGRQLSGVPAGVLRTAVSPDGRYFAATAGEGVKLWRLSAPRHPASLEVADHDLPEKAGASLDFSSDGKRLLRTTDDNSMECYNGTQSCVPAFAEAWQVPSGAPIDVPDELVPKTGLYDAAFASDADTVVTISYTPKQRGKTIEARDLTTGRLRYTFTTGDQDGGQLVAGGELLVSGNAPARYAQALGRTPGQKTKLPAALDEQDATSRYGVDGTAGTFGLSAGGYAESTLTDARTGHTYRTRIPTSGDTPAAYDGVAAVPSTHGELTVLVPIGTALMAVRAERAGGEGLQEDSGTGKSAVSPDGRYIARATDRRLEVLDASRTRHQSVPLPLHANTANWIPTWTADSKRIVVWGEGGNLYRSYAVQDLSDSVPLDEVVPGAKALDHIDELRGGEVDSVAPLQGSDIVLLTVEGKITRIDAADATVLTRPFLVHPAPNWAGIGFTNEIGARGQLLSRPGHPGQVVAVTRTGTLRGEILLWDVRAPRRITTLNGPTITVPFSTETLTTAFTFNADGSSLAVQNSDGQLRVWDVDRNKKRVLNAIRSASDTLIGFGQADSIITYLYGKKQVQIYEQAGDGTFETLPIEGDDWTAGFVNGHRLTIETGRLRQTFDLRPDVQFRTLCAAAGRDYTKAERELLPEGTPSEPPCA</sequence>
<feature type="domain" description="Novel STAND NTPase 1" evidence="2">
    <location>
        <begin position="181"/>
        <end position="576"/>
    </location>
</feature>
<dbReference type="Pfam" id="PF20703">
    <property type="entry name" value="nSTAND1"/>
    <property type="match status" value="1"/>
</dbReference>
<dbReference type="STRING" id="58343.AQJ46_45255"/>
<dbReference type="InterPro" id="IPR027417">
    <property type="entry name" value="P-loop_NTPase"/>
</dbReference>
<reference evidence="3 4" key="1">
    <citation type="submission" date="2015-10" db="EMBL/GenBank/DDBJ databases">
        <title>Draft genome sequence of Streptomyces canus DSM 40017, type strain for the species Streptomyces canus.</title>
        <authorList>
            <person name="Ruckert C."/>
            <person name="Winkler A."/>
            <person name="Kalinowski J."/>
            <person name="Kampfer P."/>
            <person name="Glaeser S."/>
        </authorList>
    </citation>
    <scope>NUCLEOTIDE SEQUENCE [LARGE SCALE GENOMIC DNA]</scope>
    <source>
        <strain evidence="3 4">DSM 40017</strain>
    </source>
</reference>
<keyword evidence="1" id="KW-0853">WD repeat</keyword>
<protein>
    <recommendedName>
        <fullName evidence="2">Novel STAND NTPase 1 domain-containing protein</fullName>
    </recommendedName>
</protein>
<dbReference type="SUPFAM" id="SSF50998">
    <property type="entry name" value="Quinoprotein alcohol dehydrogenase-like"/>
    <property type="match status" value="1"/>
</dbReference>
<accession>A0A101RLS3</accession>
<dbReference type="Pfam" id="PF13365">
    <property type="entry name" value="Trypsin_2"/>
    <property type="match status" value="1"/>
</dbReference>
<comment type="caution">
    <text evidence="3">The sequence shown here is derived from an EMBL/GenBank/DDBJ whole genome shotgun (WGS) entry which is preliminary data.</text>
</comment>
<dbReference type="InterPro" id="IPR049052">
    <property type="entry name" value="nSTAND1"/>
</dbReference>
<dbReference type="SMART" id="SM00320">
    <property type="entry name" value="WD40"/>
    <property type="match status" value="2"/>
</dbReference>
<evidence type="ECO:0000256" key="1">
    <source>
        <dbReference type="PROSITE-ProRule" id="PRU00221"/>
    </source>
</evidence>
<gene>
    <name evidence="3" type="ORF">AQJ46_45255</name>
</gene>
<name>A0A101RLS3_9ACTN</name>
<dbReference type="EMBL" id="LMWU01000066">
    <property type="protein sequence ID" value="KUN57921.1"/>
    <property type="molecule type" value="Genomic_DNA"/>
</dbReference>
<evidence type="ECO:0000313" key="4">
    <source>
        <dbReference type="Proteomes" id="UP000053669"/>
    </source>
</evidence>
<dbReference type="PROSITE" id="PS50082">
    <property type="entry name" value="WD_REPEATS_2"/>
    <property type="match status" value="1"/>
</dbReference>
<organism evidence="3 4">
    <name type="scientific">Streptomyces canus</name>
    <dbReference type="NCBI Taxonomy" id="58343"/>
    <lineage>
        <taxon>Bacteria</taxon>
        <taxon>Bacillati</taxon>
        <taxon>Actinomycetota</taxon>
        <taxon>Actinomycetes</taxon>
        <taxon>Kitasatosporales</taxon>
        <taxon>Streptomycetaceae</taxon>
        <taxon>Streptomyces</taxon>
        <taxon>Streptomyces aurantiacus group</taxon>
    </lineage>
</organism>
<dbReference type="Proteomes" id="UP000053669">
    <property type="component" value="Unassembled WGS sequence"/>
</dbReference>
<feature type="repeat" description="WD" evidence="1">
    <location>
        <begin position="1262"/>
        <end position="1295"/>
    </location>
</feature>
<evidence type="ECO:0000259" key="2">
    <source>
        <dbReference type="Pfam" id="PF20703"/>
    </source>
</evidence>
<dbReference type="Gene3D" id="2.130.10.10">
    <property type="entry name" value="YVTN repeat-like/Quinoprotein amine dehydrogenase"/>
    <property type="match status" value="2"/>
</dbReference>